<feature type="binding site" evidence="13">
    <location>
        <position position="209"/>
    </location>
    <ligand>
        <name>Zn(2+)</name>
        <dbReference type="ChEBI" id="CHEBI:29105"/>
        <note>catalytic</note>
    </ligand>
</feature>
<keyword evidence="19" id="KW-1185">Reference proteome</keyword>
<dbReference type="CDD" id="cd00041">
    <property type="entry name" value="CUB"/>
    <property type="match status" value="1"/>
</dbReference>
<dbReference type="EnsemblMetazoa" id="XM_038219998.1">
    <property type="protein sequence ID" value="XP_038075926.1"/>
    <property type="gene ID" value="LOC119743577"/>
</dbReference>
<evidence type="ECO:0000256" key="1">
    <source>
        <dbReference type="ARBA" id="ARBA00004613"/>
    </source>
</evidence>
<comment type="subcellular location">
    <subcellularLocation>
        <location evidence="1">Secreted</location>
    </subcellularLocation>
</comment>
<dbReference type="GO" id="GO:0004222">
    <property type="term" value="F:metalloendopeptidase activity"/>
    <property type="evidence" value="ECO:0007669"/>
    <property type="project" value="UniProtKB-UniRule"/>
</dbReference>
<dbReference type="SUPFAM" id="SSF55486">
    <property type="entry name" value="Metalloproteases ('zincins'), catalytic domain"/>
    <property type="match status" value="1"/>
</dbReference>
<keyword evidence="10" id="KW-1015">Disulfide bond</keyword>
<evidence type="ECO:0000256" key="7">
    <source>
        <dbReference type="ARBA" id="ARBA00022801"/>
    </source>
</evidence>
<evidence type="ECO:0000256" key="9">
    <source>
        <dbReference type="ARBA" id="ARBA00023049"/>
    </source>
</evidence>
<keyword evidence="2" id="KW-0964">Secreted</keyword>
<feature type="region of interest" description="Disordered" evidence="15">
    <location>
        <begin position="33"/>
        <end position="73"/>
    </location>
</feature>
<dbReference type="FunFam" id="2.60.120.290:FF:000005">
    <property type="entry name" value="Procollagen C-endopeptidase enhancer 1"/>
    <property type="match status" value="1"/>
</dbReference>
<keyword evidence="3" id="KW-0245">EGF-like domain</keyword>
<dbReference type="GO" id="GO:0005576">
    <property type="term" value="C:extracellular region"/>
    <property type="evidence" value="ECO:0007669"/>
    <property type="project" value="UniProtKB-SubCell"/>
</dbReference>
<feature type="compositionally biased region" description="Polar residues" evidence="15">
    <location>
        <begin position="33"/>
        <end position="52"/>
    </location>
</feature>
<dbReference type="InterPro" id="IPR024079">
    <property type="entry name" value="MetalloPept_cat_dom_sf"/>
</dbReference>
<reference evidence="18" key="1">
    <citation type="submission" date="2022-11" db="UniProtKB">
        <authorList>
            <consortium name="EnsemblMetazoa"/>
        </authorList>
    </citation>
    <scope>IDENTIFICATION</scope>
</reference>
<dbReference type="OMA" id="WVISSPV"/>
<dbReference type="Gene3D" id="2.60.120.290">
    <property type="entry name" value="Spermadhesin, CUB domain"/>
    <property type="match status" value="1"/>
</dbReference>
<dbReference type="RefSeq" id="XP_038075926.1">
    <property type="nucleotide sequence ID" value="XM_038219998.1"/>
</dbReference>
<feature type="domain" description="CUB" evidence="16">
    <location>
        <begin position="354"/>
        <end position="465"/>
    </location>
</feature>
<evidence type="ECO:0000313" key="18">
    <source>
        <dbReference type="EnsemblMetazoa" id="XP_038075926.1"/>
    </source>
</evidence>
<dbReference type="SMART" id="SM00042">
    <property type="entry name" value="CUB"/>
    <property type="match status" value="1"/>
</dbReference>
<dbReference type="OrthoDB" id="291007at2759"/>
<dbReference type="PROSITE" id="PS01180">
    <property type="entry name" value="CUB"/>
    <property type="match status" value="1"/>
</dbReference>
<feature type="domain" description="Peptidase M12A" evidence="17">
    <location>
        <begin position="108"/>
        <end position="309"/>
    </location>
</feature>
<dbReference type="SMART" id="SM00235">
    <property type="entry name" value="ZnMc"/>
    <property type="match status" value="1"/>
</dbReference>
<keyword evidence="7 13" id="KW-0378">Hydrolase</keyword>
<evidence type="ECO:0000256" key="15">
    <source>
        <dbReference type="SAM" id="MobiDB-lite"/>
    </source>
</evidence>
<evidence type="ECO:0000259" key="17">
    <source>
        <dbReference type="PROSITE" id="PS51864"/>
    </source>
</evidence>
<keyword evidence="6" id="KW-0732">Signal</keyword>
<dbReference type="GO" id="GO:0008270">
    <property type="term" value="F:zinc ion binding"/>
    <property type="evidence" value="ECO:0007669"/>
    <property type="project" value="UniProtKB-UniRule"/>
</dbReference>
<keyword evidence="9 13" id="KW-0482">Metalloprotease</keyword>
<dbReference type="SUPFAM" id="SSF49854">
    <property type="entry name" value="Spermadhesin, CUB domain"/>
    <property type="match status" value="1"/>
</dbReference>
<evidence type="ECO:0000256" key="13">
    <source>
        <dbReference type="PROSITE-ProRule" id="PRU01211"/>
    </source>
</evidence>
<comment type="cofactor">
    <cofactor evidence="13 14">
        <name>Zn(2+)</name>
        <dbReference type="ChEBI" id="CHEBI:29105"/>
    </cofactor>
    <text evidence="13 14">Binds 1 zinc ion per subunit.</text>
</comment>
<dbReference type="GO" id="GO:0018996">
    <property type="term" value="P:molting cycle, collagen and cuticulin-based cuticle"/>
    <property type="evidence" value="ECO:0007669"/>
    <property type="project" value="InterPro"/>
</dbReference>
<protein>
    <recommendedName>
        <fullName evidence="14">Metalloendopeptidase</fullName>
        <ecNumber evidence="14">3.4.24.-</ecNumber>
    </recommendedName>
</protein>
<keyword evidence="4 13" id="KW-0645">Protease</keyword>
<dbReference type="Gene3D" id="3.40.390.10">
    <property type="entry name" value="Collagenase (Catalytic Domain)"/>
    <property type="match status" value="1"/>
</dbReference>
<evidence type="ECO:0000256" key="4">
    <source>
        <dbReference type="ARBA" id="ARBA00022670"/>
    </source>
</evidence>
<dbReference type="InterPro" id="IPR034035">
    <property type="entry name" value="Astacin-like_dom"/>
</dbReference>
<feature type="binding site" evidence="13">
    <location>
        <position position="215"/>
    </location>
    <ligand>
        <name>Zn(2+)</name>
        <dbReference type="ChEBI" id="CHEBI:29105"/>
        <note>catalytic</note>
    </ligand>
</feature>
<dbReference type="InterPro" id="IPR000859">
    <property type="entry name" value="CUB_dom"/>
</dbReference>
<dbReference type="GeneID" id="119743577"/>
<evidence type="ECO:0000256" key="10">
    <source>
        <dbReference type="ARBA" id="ARBA00023157"/>
    </source>
</evidence>
<name>A0A914BJC1_PATMI</name>
<dbReference type="InterPro" id="IPR001506">
    <property type="entry name" value="Peptidase_M12A"/>
</dbReference>
<dbReference type="GO" id="GO:0006508">
    <property type="term" value="P:proteolysis"/>
    <property type="evidence" value="ECO:0007669"/>
    <property type="project" value="UniProtKB-KW"/>
</dbReference>
<dbReference type="Proteomes" id="UP000887568">
    <property type="component" value="Unplaced"/>
</dbReference>
<evidence type="ECO:0000256" key="2">
    <source>
        <dbReference type="ARBA" id="ARBA00022525"/>
    </source>
</evidence>
<keyword evidence="8 13" id="KW-0862">Zinc</keyword>
<dbReference type="AlphaFoldDB" id="A0A914BJC1"/>
<dbReference type="PROSITE" id="PS51864">
    <property type="entry name" value="ASTACIN"/>
    <property type="match status" value="1"/>
</dbReference>
<dbReference type="Pfam" id="PF01400">
    <property type="entry name" value="Astacin"/>
    <property type="match status" value="1"/>
</dbReference>
<dbReference type="InterPro" id="IPR006026">
    <property type="entry name" value="Peptidase_Metallo"/>
</dbReference>
<feature type="active site" evidence="13">
    <location>
        <position position="206"/>
    </location>
</feature>
<keyword evidence="5 13" id="KW-0479">Metal-binding</keyword>
<dbReference type="Pfam" id="PF00431">
    <property type="entry name" value="CUB"/>
    <property type="match status" value="1"/>
</dbReference>
<dbReference type="PIRSF" id="PIRSF036365">
    <property type="entry name" value="Astacin_nematoda"/>
    <property type="match status" value="1"/>
</dbReference>
<dbReference type="PANTHER" id="PTHR10127:SF780">
    <property type="entry name" value="METALLOENDOPEPTIDASE"/>
    <property type="match status" value="1"/>
</dbReference>
<keyword evidence="11" id="KW-0325">Glycoprotein</keyword>
<proteinExistence type="predicted"/>
<dbReference type="FunFam" id="3.40.390.10:FF:000028">
    <property type="entry name" value="Zinc metalloproteinase"/>
    <property type="match status" value="1"/>
</dbReference>
<evidence type="ECO:0000256" key="5">
    <source>
        <dbReference type="ARBA" id="ARBA00022723"/>
    </source>
</evidence>
<organism evidence="18 19">
    <name type="scientific">Patiria miniata</name>
    <name type="common">Bat star</name>
    <name type="synonym">Asterina miniata</name>
    <dbReference type="NCBI Taxonomy" id="46514"/>
    <lineage>
        <taxon>Eukaryota</taxon>
        <taxon>Metazoa</taxon>
        <taxon>Echinodermata</taxon>
        <taxon>Eleutherozoa</taxon>
        <taxon>Asterozoa</taxon>
        <taxon>Asteroidea</taxon>
        <taxon>Valvatacea</taxon>
        <taxon>Valvatida</taxon>
        <taxon>Asterinidae</taxon>
        <taxon>Patiria</taxon>
    </lineage>
</organism>
<evidence type="ECO:0000313" key="19">
    <source>
        <dbReference type="Proteomes" id="UP000887568"/>
    </source>
</evidence>
<accession>A0A914BJC1</accession>
<evidence type="ECO:0000256" key="3">
    <source>
        <dbReference type="ARBA" id="ARBA00022536"/>
    </source>
</evidence>
<dbReference type="InterPro" id="IPR035914">
    <property type="entry name" value="Sperma_CUB_dom_sf"/>
</dbReference>
<evidence type="ECO:0000259" key="16">
    <source>
        <dbReference type="PROSITE" id="PS01180"/>
    </source>
</evidence>
<dbReference type="PANTHER" id="PTHR10127">
    <property type="entry name" value="DISCOIDIN, CUB, EGF, LAMININ , AND ZINC METALLOPROTEASE DOMAIN CONTAINING"/>
    <property type="match status" value="1"/>
</dbReference>
<dbReference type="PRINTS" id="PR00480">
    <property type="entry name" value="ASTACIN"/>
</dbReference>
<feature type="binding site" evidence="13">
    <location>
        <position position="205"/>
    </location>
    <ligand>
        <name>Zn(2+)</name>
        <dbReference type="ChEBI" id="CHEBI:29105"/>
        <note>catalytic</note>
    </ligand>
</feature>
<dbReference type="InterPro" id="IPR017050">
    <property type="entry name" value="Metallopeptidase_nem"/>
</dbReference>
<comment type="caution">
    <text evidence="12">Lacks conserved residue(s) required for the propagation of feature annotation.</text>
</comment>
<evidence type="ECO:0000256" key="6">
    <source>
        <dbReference type="ARBA" id="ARBA00022729"/>
    </source>
</evidence>
<dbReference type="CDD" id="cd04280">
    <property type="entry name" value="ZnMc_astacin_like"/>
    <property type="match status" value="1"/>
</dbReference>
<evidence type="ECO:0000256" key="8">
    <source>
        <dbReference type="ARBA" id="ARBA00022833"/>
    </source>
</evidence>
<sequence length="467" mass="51970">MGVIWENVRPLLRCVSIIVNVLVLMGVGLSQARPSTTPMESSDLTTAPNLSKTPLAVSMEPKEEEPSPGAVQSDMMLTAAQLTLLREAEADERRAIRPTNGRRRRRRKAVSDVARLWPRGIIPYEISLSSMSDRTIIEDAIAHWEDKTCLDFRPFNRRLMRDLRHTSKIVFFKGSGCWSSVGRSHSGAQSISIGEGCAVLGSIVHEIGHAIGFFHEHSRPDRADHIRVHTENIHPRYHQDFRALSWGRVATMDVPYDTKSIMHYGSHYQSMNGEATITTIDPLQQANLGRKDALSFGDAKLANIIYQCNAHCDITTAETECLNGGYIGPSCGCVCPDEYSGQNCSVYTPKLTGCVRVLTEERGVVSSPNFPAAYENDMHCIWQIKGSANSTIQVNVLSFSMEGGDGCPYDYFRYLQSDMRPLGPRYCGETSPPTNVTFPINEIVVEFQSDGEINDNGFQFEYLFVST</sequence>
<evidence type="ECO:0000256" key="12">
    <source>
        <dbReference type="PROSITE-ProRule" id="PRU00059"/>
    </source>
</evidence>
<evidence type="ECO:0000256" key="14">
    <source>
        <dbReference type="RuleBase" id="RU361183"/>
    </source>
</evidence>
<dbReference type="EC" id="3.4.24.-" evidence="14"/>
<evidence type="ECO:0000256" key="11">
    <source>
        <dbReference type="ARBA" id="ARBA00023180"/>
    </source>
</evidence>